<sequence length="131" mass="14487">MAPLHNNVTKLFGTGFSQHSGNILTLLIDAGHFAVELAVKNSAPMSEVVTGMVYERLLLPDSQEKGWLLDGYPRSSSQANALKEYGFQPDLFILLENFTGFSAVVNLASMRDVRKNLSIDIDKINPLVYEN</sequence>
<organism evidence="1 2">
    <name type="scientific">Forsythia ovata</name>
    <dbReference type="NCBI Taxonomy" id="205694"/>
    <lineage>
        <taxon>Eukaryota</taxon>
        <taxon>Viridiplantae</taxon>
        <taxon>Streptophyta</taxon>
        <taxon>Embryophyta</taxon>
        <taxon>Tracheophyta</taxon>
        <taxon>Spermatophyta</taxon>
        <taxon>Magnoliopsida</taxon>
        <taxon>eudicotyledons</taxon>
        <taxon>Gunneridae</taxon>
        <taxon>Pentapetalae</taxon>
        <taxon>asterids</taxon>
        <taxon>lamiids</taxon>
        <taxon>Lamiales</taxon>
        <taxon>Oleaceae</taxon>
        <taxon>Forsythieae</taxon>
        <taxon>Forsythia</taxon>
    </lineage>
</organism>
<dbReference type="EMBL" id="JBFOLJ010000012">
    <property type="protein sequence ID" value="KAL2488237.1"/>
    <property type="molecule type" value="Genomic_DNA"/>
</dbReference>
<dbReference type="SUPFAM" id="SSF52540">
    <property type="entry name" value="P-loop containing nucleoside triphosphate hydrolases"/>
    <property type="match status" value="1"/>
</dbReference>
<reference evidence="2" key="1">
    <citation type="submission" date="2024-07" db="EMBL/GenBank/DDBJ databases">
        <title>Two chromosome-level genome assemblies of Korean endemic species Abeliophyllum distichum and Forsythia ovata (Oleaceae).</title>
        <authorList>
            <person name="Jang H."/>
        </authorList>
    </citation>
    <scope>NUCLEOTIDE SEQUENCE [LARGE SCALE GENOMIC DNA]</scope>
</reference>
<accession>A0ABD1RIJ1</accession>
<dbReference type="InterPro" id="IPR033690">
    <property type="entry name" value="Adenylat_kinase_CS"/>
</dbReference>
<dbReference type="PROSITE" id="PS00113">
    <property type="entry name" value="ADENYLATE_KINASE"/>
    <property type="match status" value="1"/>
</dbReference>
<name>A0ABD1RIJ1_9LAMI</name>
<dbReference type="Gene3D" id="3.40.50.300">
    <property type="entry name" value="P-loop containing nucleotide triphosphate hydrolases"/>
    <property type="match status" value="1"/>
</dbReference>
<gene>
    <name evidence="1" type="ORF">Fot_41529</name>
</gene>
<protein>
    <submittedName>
        <fullName evidence="1">ATP:AMP phosphotransferase</fullName>
    </submittedName>
</protein>
<dbReference type="InterPro" id="IPR027417">
    <property type="entry name" value="P-loop_NTPase"/>
</dbReference>
<comment type="caution">
    <text evidence="1">The sequence shown here is derived from an EMBL/GenBank/DDBJ whole genome shotgun (WGS) entry which is preliminary data.</text>
</comment>
<dbReference type="AlphaFoldDB" id="A0ABD1RIJ1"/>
<evidence type="ECO:0000313" key="1">
    <source>
        <dbReference type="EMBL" id="KAL2488237.1"/>
    </source>
</evidence>
<keyword evidence="2" id="KW-1185">Reference proteome</keyword>
<proteinExistence type="predicted"/>
<dbReference type="Proteomes" id="UP001604277">
    <property type="component" value="Unassembled WGS sequence"/>
</dbReference>
<evidence type="ECO:0000313" key="2">
    <source>
        <dbReference type="Proteomes" id="UP001604277"/>
    </source>
</evidence>
<dbReference type="Pfam" id="PF00406">
    <property type="entry name" value="ADK"/>
    <property type="match status" value="1"/>
</dbReference>